<dbReference type="InterPro" id="IPR002669">
    <property type="entry name" value="UreD"/>
</dbReference>
<keyword evidence="4" id="KW-1185">Reference proteome</keyword>
<evidence type="ECO:0000256" key="2">
    <source>
        <dbReference type="ARBA" id="ARBA00023186"/>
    </source>
</evidence>
<dbReference type="Pfam" id="PF01774">
    <property type="entry name" value="UreD"/>
    <property type="match status" value="1"/>
</dbReference>
<reference evidence="3 4" key="1">
    <citation type="journal article" date="2019" name="Appl. Microbiol. Biotechnol.">
        <title>Genome sequence of Isaria javanica and comparative genome analysis insights into family S53 peptidase evolution in fungal entomopathogens.</title>
        <authorList>
            <person name="Lin R."/>
            <person name="Zhang X."/>
            <person name="Xin B."/>
            <person name="Zou M."/>
            <person name="Gao Y."/>
            <person name="Qin F."/>
            <person name="Hu Q."/>
            <person name="Xie B."/>
            <person name="Cheng X."/>
        </authorList>
    </citation>
    <scope>NUCLEOTIDE SEQUENCE [LARGE SCALE GENOMIC DNA]</scope>
    <source>
        <strain evidence="3 4">IJ1G</strain>
    </source>
</reference>
<dbReference type="STRING" id="43265.A0A545W732"/>
<evidence type="ECO:0000313" key="3">
    <source>
        <dbReference type="EMBL" id="TQV98598.1"/>
    </source>
</evidence>
<dbReference type="OrthoDB" id="5550464at2759"/>
<organism evidence="3 4">
    <name type="scientific">Cordyceps javanica</name>
    <dbReference type="NCBI Taxonomy" id="43265"/>
    <lineage>
        <taxon>Eukaryota</taxon>
        <taxon>Fungi</taxon>
        <taxon>Dikarya</taxon>
        <taxon>Ascomycota</taxon>
        <taxon>Pezizomycotina</taxon>
        <taxon>Sordariomycetes</taxon>
        <taxon>Hypocreomycetidae</taxon>
        <taxon>Hypocreales</taxon>
        <taxon>Cordycipitaceae</taxon>
        <taxon>Cordyceps</taxon>
    </lineage>
</organism>
<dbReference type="AlphaFoldDB" id="A0A545W732"/>
<comment type="similarity">
    <text evidence="1">Belongs to the UreD family.</text>
</comment>
<dbReference type="Proteomes" id="UP000315783">
    <property type="component" value="Unassembled WGS sequence"/>
</dbReference>
<dbReference type="PANTHER" id="PTHR33643:SF1">
    <property type="entry name" value="UREASE ACCESSORY PROTEIN D"/>
    <property type="match status" value="1"/>
</dbReference>
<protein>
    <submittedName>
        <fullName evidence="3">UreD urease accessory protein</fullName>
    </submittedName>
</protein>
<evidence type="ECO:0000313" key="4">
    <source>
        <dbReference type="Proteomes" id="UP000315783"/>
    </source>
</evidence>
<dbReference type="GO" id="GO:0016151">
    <property type="term" value="F:nickel cation binding"/>
    <property type="evidence" value="ECO:0007669"/>
    <property type="project" value="InterPro"/>
</dbReference>
<keyword evidence="2" id="KW-0143">Chaperone</keyword>
<evidence type="ECO:0000256" key="1">
    <source>
        <dbReference type="ARBA" id="ARBA00007177"/>
    </source>
</evidence>
<sequence>MAIEIVPVATTTKTALKPGHGVIAVKATAAGSRISELSSAYPVKIISPKSSHDRRAVLAFILSYGGGIVPGDRVTLSVQVDCGCRLGLLTQGSTKLYKTLDPKVVSVQTLKATVEDGAALLMLPDPLQPFRDSVYEQRQVFHVHPNASLLLLDWISEGRRAMGEAWDLTSLKSMNEVWRLEDAPARTRGGPSRPGGGAARPRLLIRDNVLLHASRPELLDSVRHHAGGMGVVGTLIAGGPMLGDLCRFLLGEFAALPRMGEIDWAAPSQEDGRKPQQQPAAGGPEVVWSAAATRGYTIVKFGAGDVDRARRWLRGMLEREGTVAREFGSRFLMCLQDR</sequence>
<comment type="caution">
    <text evidence="3">The sequence shown here is derived from an EMBL/GenBank/DDBJ whole genome shotgun (WGS) entry which is preliminary data.</text>
</comment>
<name>A0A545W732_9HYPO</name>
<proteinExistence type="inferred from homology"/>
<gene>
    <name evidence="3" type="ORF">IF1G_02678</name>
</gene>
<dbReference type="HAMAP" id="MF_01384">
    <property type="entry name" value="UreD"/>
    <property type="match status" value="1"/>
</dbReference>
<dbReference type="PANTHER" id="PTHR33643">
    <property type="entry name" value="UREASE ACCESSORY PROTEIN D"/>
    <property type="match status" value="1"/>
</dbReference>
<accession>A0A545W732</accession>
<dbReference type="EMBL" id="SPUK01000003">
    <property type="protein sequence ID" value="TQV98598.1"/>
    <property type="molecule type" value="Genomic_DNA"/>
</dbReference>